<evidence type="ECO:0000313" key="3">
    <source>
        <dbReference type="Proteomes" id="UP000324222"/>
    </source>
</evidence>
<feature type="transmembrane region" description="Helical" evidence="1">
    <location>
        <begin position="68"/>
        <end position="89"/>
    </location>
</feature>
<reference evidence="2 3" key="1">
    <citation type="submission" date="2019-05" db="EMBL/GenBank/DDBJ databases">
        <title>Another draft genome of Portunus trituberculatus and its Hox gene families provides insights of decapod evolution.</title>
        <authorList>
            <person name="Jeong J.-H."/>
            <person name="Song I."/>
            <person name="Kim S."/>
            <person name="Choi T."/>
            <person name="Kim D."/>
            <person name="Ryu S."/>
            <person name="Kim W."/>
        </authorList>
    </citation>
    <scope>NUCLEOTIDE SEQUENCE [LARGE SCALE GENOMIC DNA]</scope>
    <source>
        <tissue evidence="2">Muscle</tissue>
    </source>
</reference>
<accession>A0A5B7HKW7</accession>
<evidence type="ECO:0000313" key="2">
    <source>
        <dbReference type="EMBL" id="MPC70389.1"/>
    </source>
</evidence>
<keyword evidence="1" id="KW-1133">Transmembrane helix</keyword>
<dbReference type="EMBL" id="VSRR010031039">
    <property type="protein sequence ID" value="MPC70389.1"/>
    <property type="molecule type" value="Genomic_DNA"/>
</dbReference>
<name>A0A5B7HKW7_PORTR</name>
<gene>
    <name evidence="2" type="ORF">E2C01_064636</name>
</gene>
<keyword evidence="1" id="KW-0472">Membrane</keyword>
<organism evidence="2 3">
    <name type="scientific">Portunus trituberculatus</name>
    <name type="common">Swimming crab</name>
    <name type="synonym">Neptunus trituberculatus</name>
    <dbReference type="NCBI Taxonomy" id="210409"/>
    <lineage>
        <taxon>Eukaryota</taxon>
        <taxon>Metazoa</taxon>
        <taxon>Ecdysozoa</taxon>
        <taxon>Arthropoda</taxon>
        <taxon>Crustacea</taxon>
        <taxon>Multicrustacea</taxon>
        <taxon>Malacostraca</taxon>
        <taxon>Eumalacostraca</taxon>
        <taxon>Eucarida</taxon>
        <taxon>Decapoda</taxon>
        <taxon>Pleocyemata</taxon>
        <taxon>Brachyura</taxon>
        <taxon>Eubrachyura</taxon>
        <taxon>Portunoidea</taxon>
        <taxon>Portunidae</taxon>
        <taxon>Portuninae</taxon>
        <taxon>Portunus</taxon>
    </lineage>
</organism>
<dbReference type="AlphaFoldDB" id="A0A5B7HKW7"/>
<proteinExistence type="predicted"/>
<keyword evidence="1" id="KW-0812">Transmembrane</keyword>
<comment type="caution">
    <text evidence="2">The sequence shown here is derived from an EMBL/GenBank/DDBJ whole genome shotgun (WGS) entry which is preliminary data.</text>
</comment>
<evidence type="ECO:0000256" key="1">
    <source>
        <dbReference type="SAM" id="Phobius"/>
    </source>
</evidence>
<keyword evidence="3" id="KW-1185">Reference proteome</keyword>
<dbReference type="Proteomes" id="UP000324222">
    <property type="component" value="Unassembled WGS sequence"/>
</dbReference>
<sequence>MDRSIELSPKICKVDEDELPLCSKLVPIQEWIKRRAQLRYRPGTDVGPSCSSNAPGHGTILALMSGQAAALTSPGTILALMSGQAVALMPPGTNLALMSGQAAALTSPGTILALISGQAAALTSPGIILALILDQVS</sequence>
<protein>
    <submittedName>
        <fullName evidence="2">Uncharacterized protein</fullName>
    </submittedName>
</protein>
<feature type="transmembrane region" description="Helical" evidence="1">
    <location>
        <begin position="109"/>
        <end position="133"/>
    </location>
</feature>